<evidence type="ECO:0000256" key="2">
    <source>
        <dbReference type="ARBA" id="ARBA00023128"/>
    </source>
</evidence>
<keyword evidence="4" id="KW-1185">Reference proteome</keyword>
<dbReference type="Proteomes" id="UP000053820">
    <property type="component" value="Unassembled WGS sequence"/>
</dbReference>
<dbReference type="PANTHER" id="PTHR13675:SF1">
    <property type="entry name" value="SUCCINATE DEHYDROGENASE ASSEMBLY FACTOR 1, MITOCHONDRIAL"/>
    <property type="match status" value="1"/>
</dbReference>
<dbReference type="GO" id="GO:0034553">
    <property type="term" value="P:mitochondrial respiratory chain complex II assembly"/>
    <property type="evidence" value="ECO:0007669"/>
    <property type="project" value="InterPro"/>
</dbReference>
<keyword evidence="2" id="KW-0496">Mitochondrion</keyword>
<dbReference type="EMBL" id="KN839846">
    <property type="protein sequence ID" value="KIJ64452.1"/>
    <property type="molecule type" value="Genomic_DNA"/>
</dbReference>
<dbReference type="InterPro" id="IPR045295">
    <property type="entry name" value="Complex1_LYR_SDHAF1_LYRM8"/>
</dbReference>
<evidence type="ECO:0000313" key="3">
    <source>
        <dbReference type="EMBL" id="KIJ64452.1"/>
    </source>
</evidence>
<protein>
    <recommendedName>
        <fullName evidence="5">Succinate dehydrogenase assembly factor 1, mitochondrial</fullName>
    </recommendedName>
</protein>
<dbReference type="PANTHER" id="PTHR13675">
    <property type="entry name" value="LYR MOTIF-CONTAINING PROTEIN 2"/>
    <property type="match status" value="1"/>
</dbReference>
<accession>A0A0C9WFS9</accession>
<comment type="subcellular location">
    <subcellularLocation>
        <location evidence="1">Mitochondrion</location>
    </subcellularLocation>
</comment>
<dbReference type="GO" id="GO:0005739">
    <property type="term" value="C:mitochondrion"/>
    <property type="evidence" value="ECO:0007669"/>
    <property type="project" value="UniProtKB-SubCell"/>
</dbReference>
<gene>
    <name evidence="3" type="ORF">HYDPIDRAFT_89972</name>
</gene>
<organism evidence="3 4">
    <name type="scientific">Hydnomerulius pinastri MD-312</name>
    <dbReference type="NCBI Taxonomy" id="994086"/>
    <lineage>
        <taxon>Eukaryota</taxon>
        <taxon>Fungi</taxon>
        <taxon>Dikarya</taxon>
        <taxon>Basidiomycota</taxon>
        <taxon>Agaricomycotina</taxon>
        <taxon>Agaricomycetes</taxon>
        <taxon>Agaricomycetidae</taxon>
        <taxon>Boletales</taxon>
        <taxon>Boletales incertae sedis</taxon>
        <taxon>Leucogyrophana</taxon>
    </lineage>
</organism>
<dbReference type="CDD" id="cd20268">
    <property type="entry name" value="Complex1_LYR_SDHAF1_LYRM8"/>
    <property type="match status" value="1"/>
</dbReference>
<name>A0A0C9WFS9_9AGAM</name>
<evidence type="ECO:0000313" key="4">
    <source>
        <dbReference type="Proteomes" id="UP000053820"/>
    </source>
</evidence>
<dbReference type="OrthoDB" id="273010at2759"/>
<reference evidence="3 4" key="1">
    <citation type="submission" date="2014-04" db="EMBL/GenBank/DDBJ databases">
        <title>Evolutionary Origins and Diversification of the Mycorrhizal Mutualists.</title>
        <authorList>
            <consortium name="DOE Joint Genome Institute"/>
            <consortium name="Mycorrhizal Genomics Consortium"/>
            <person name="Kohler A."/>
            <person name="Kuo A."/>
            <person name="Nagy L.G."/>
            <person name="Floudas D."/>
            <person name="Copeland A."/>
            <person name="Barry K.W."/>
            <person name="Cichocki N."/>
            <person name="Veneault-Fourrey C."/>
            <person name="LaButti K."/>
            <person name="Lindquist E.A."/>
            <person name="Lipzen A."/>
            <person name="Lundell T."/>
            <person name="Morin E."/>
            <person name="Murat C."/>
            <person name="Riley R."/>
            <person name="Ohm R."/>
            <person name="Sun H."/>
            <person name="Tunlid A."/>
            <person name="Henrissat B."/>
            <person name="Grigoriev I.V."/>
            <person name="Hibbett D.S."/>
            <person name="Martin F."/>
        </authorList>
    </citation>
    <scope>NUCLEOTIDE SEQUENCE [LARGE SCALE GENOMIC DNA]</scope>
    <source>
        <strain evidence="3 4">MD-312</strain>
    </source>
</reference>
<evidence type="ECO:0000256" key="1">
    <source>
        <dbReference type="ARBA" id="ARBA00004173"/>
    </source>
</evidence>
<dbReference type="AlphaFoldDB" id="A0A0C9WFS9"/>
<dbReference type="HOGENOM" id="CLU_154777_1_0_1"/>
<evidence type="ECO:0008006" key="5">
    <source>
        <dbReference type="Google" id="ProtNLM"/>
    </source>
</evidence>
<proteinExistence type="predicted"/>
<sequence length="113" mass="13076">MSSKKSGLQREVLALYRRQVLMPLIRPHSALRMARSKPPHTQSKFSLFVRYTFHTQAASVGPRQVAAIEHLLRRGRRQIEMYESRSITDIQISQAMTDWEQARRSSGHDVQTS</sequence>